<dbReference type="GO" id="GO:0005759">
    <property type="term" value="C:mitochondrial matrix"/>
    <property type="evidence" value="ECO:0007669"/>
    <property type="project" value="TreeGrafter"/>
</dbReference>
<protein>
    <recommendedName>
        <fullName evidence="2">Lon N-terminal domain-containing protein</fullName>
    </recommendedName>
</protein>
<dbReference type="EMBL" id="CAMGYJ010000010">
    <property type="protein sequence ID" value="CAI0551500.1"/>
    <property type="molecule type" value="Genomic_DNA"/>
</dbReference>
<keyword evidence="4" id="KW-1185">Reference proteome</keyword>
<dbReference type="AlphaFoldDB" id="A0AAV0R1B4"/>
<dbReference type="Proteomes" id="UP001154282">
    <property type="component" value="Unassembled WGS sequence"/>
</dbReference>
<dbReference type="InterPro" id="IPR003111">
    <property type="entry name" value="Lon_prtase_N"/>
</dbReference>
<feature type="domain" description="Lon N-terminal" evidence="2">
    <location>
        <begin position="94"/>
        <end position="284"/>
    </location>
</feature>
<dbReference type="GO" id="GO:0003697">
    <property type="term" value="F:single-stranded DNA binding"/>
    <property type="evidence" value="ECO:0007669"/>
    <property type="project" value="TreeGrafter"/>
</dbReference>
<comment type="caution">
    <text evidence="3">The sequence shown here is derived from an EMBL/GenBank/DDBJ whole genome shotgun (WGS) entry which is preliminary data.</text>
</comment>
<dbReference type="GO" id="GO:0004252">
    <property type="term" value="F:serine-type endopeptidase activity"/>
    <property type="evidence" value="ECO:0007669"/>
    <property type="project" value="InterPro"/>
</dbReference>
<sequence length="286" mass="31337">FFFTEPCPRGRLRLLSLQPKTLIKSANLHSISMLKVVTASSRSRLTHLASPRLLRPAAAPPSSARSSGSSSPNLGQRDFPLTGYVTPRLEDHATVLAVPWTGRPLFPSMITSVNVQKPAYREILESRAPYVGVFLLKDEPSTDLKSEKSTGCLTGKDLFNRLHQVGTLAGIVDDNGGDMIAGHVLVGHGRLRITEMVSEDPLIVKVDHLKDKPYSSADGPNLPTALDLLSTISMNRVPFIELIRRLDFSRLADHGAAISNGANYLQLQEVLAELNVSDERVFTYFV</sequence>
<accession>A0AAV0R1B4</accession>
<evidence type="ECO:0000259" key="2">
    <source>
        <dbReference type="SMART" id="SM00464"/>
    </source>
</evidence>
<gene>
    <name evidence="3" type="ORF">LITE_LOCUS46004</name>
</gene>
<dbReference type="InterPro" id="IPR015947">
    <property type="entry name" value="PUA-like_sf"/>
</dbReference>
<dbReference type="SUPFAM" id="SSF88697">
    <property type="entry name" value="PUA domain-like"/>
    <property type="match status" value="1"/>
</dbReference>
<dbReference type="PANTHER" id="PTHR43718:SF2">
    <property type="entry name" value="LON PROTEASE HOMOLOG, MITOCHONDRIAL"/>
    <property type="match status" value="1"/>
</dbReference>
<dbReference type="SMART" id="SM00464">
    <property type="entry name" value="LON"/>
    <property type="match status" value="1"/>
</dbReference>
<dbReference type="GO" id="GO:0007005">
    <property type="term" value="P:mitochondrion organization"/>
    <property type="evidence" value="ECO:0007669"/>
    <property type="project" value="TreeGrafter"/>
</dbReference>
<name>A0AAV0R1B4_9ROSI</name>
<feature type="compositionally biased region" description="Low complexity" evidence="1">
    <location>
        <begin position="50"/>
        <end position="72"/>
    </location>
</feature>
<reference evidence="3" key="1">
    <citation type="submission" date="2022-08" db="EMBL/GenBank/DDBJ databases">
        <authorList>
            <person name="Gutierrez-Valencia J."/>
        </authorList>
    </citation>
    <scope>NUCLEOTIDE SEQUENCE</scope>
</reference>
<evidence type="ECO:0000313" key="3">
    <source>
        <dbReference type="EMBL" id="CAI0551500.1"/>
    </source>
</evidence>
<organism evidence="3 4">
    <name type="scientific">Linum tenue</name>
    <dbReference type="NCBI Taxonomy" id="586396"/>
    <lineage>
        <taxon>Eukaryota</taxon>
        <taxon>Viridiplantae</taxon>
        <taxon>Streptophyta</taxon>
        <taxon>Embryophyta</taxon>
        <taxon>Tracheophyta</taxon>
        <taxon>Spermatophyta</taxon>
        <taxon>Magnoliopsida</taxon>
        <taxon>eudicotyledons</taxon>
        <taxon>Gunneridae</taxon>
        <taxon>Pentapetalae</taxon>
        <taxon>rosids</taxon>
        <taxon>fabids</taxon>
        <taxon>Malpighiales</taxon>
        <taxon>Linaceae</taxon>
        <taxon>Linum</taxon>
    </lineage>
</organism>
<evidence type="ECO:0000256" key="1">
    <source>
        <dbReference type="SAM" id="MobiDB-lite"/>
    </source>
</evidence>
<dbReference type="InterPro" id="IPR027065">
    <property type="entry name" value="Lon_Prtase"/>
</dbReference>
<dbReference type="GO" id="GO:0004176">
    <property type="term" value="F:ATP-dependent peptidase activity"/>
    <property type="evidence" value="ECO:0007669"/>
    <property type="project" value="InterPro"/>
</dbReference>
<feature type="region of interest" description="Disordered" evidence="1">
    <location>
        <begin position="50"/>
        <end position="78"/>
    </location>
</feature>
<proteinExistence type="predicted"/>
<dbReference type="PANTHER" id="PTHR43718">
    <property type="entry name" value="LON PROTEASE"/>
    <property type="match status" value="1"/>
</dbReference>
<dbReference type="Gene3D" id="2.30.130.40">
    <property type="entry name" value="LON domain-like"/>
    <property type="match status" value="1"/>
</dbReference>
<dbReference type="InterPro" id="IPR046336">
    <property type="entry name" value="Lon_prtase_N_sf"/>
</dbReference>
<dbReference type="GO" id="GO:0005524">
    <property type="term" value="F:ATP binding"/>
    <property type="evidence" value="ECO:0007669"/>
    <property type="project" value="InterPro"/>
</dbReference>
<dbReference type="Pfam" id="PF02190">
    <property type="entry name" value="LON_substr_bdg"/>
    <property type="match status" value="1"/>
</dbReference>
<dbReference type="GO" id="GO:0006515">
    <property type="term" value="P:protein quality control for misfolded or incompletely synthesized proteins"/>
    <property type="evidence" value="ECO:0007669"/>
    <property type="project" value="TreeGrafter"/>
</dbReference>
<dbReference type="GO" id="GO:0051131">
    <property type="term" value="P:chaperone-mediated protein complex assembly"/>
    <property type="evidence" value="ECO:0007669"/>
    <property type="project" value="TreeGrafter"/>
</dbReference>
<evidence type="ECO:0000313" key="4">
    <source>
        <dbReference type="Proteomes" id="UP001154282"/>
    </source>
</evidence>
<feature type="non-terminal residue" evidence="3">
    <location>
        <position position="1"/>
    </location>
</feature>